<evidence type="ECO:0000256" key="2">
    <source>
        <dbReference type="ARBA" id="ARBA00008479"/>
    </source>
</evidence>
<evidence type="ECO:0000256" key="1">
    <source>
        <dbReference type="ARBA" id="ARBA00004604"/>
    </source>
</evidence>
<dbReference type="InterPro" id="IPR019002">
    <property type="entry name" value="Ribosome_biogenesis_Nop16"/>
</dbReference>
<comment type="subcellular location">
    <subcellularLocation>
        <location evidence="1">Nucleus</location>
        <location evidence="1">Nucleolus</location>
    </subcellularLocation>
</comment>
<dbReference type="EnsemblMetazoa" id="ACUA021448-RA">
    <property type="protein sequence ID" value="ACUA021448-PA"/>
    <property type="gene ID" value="ACUA021448"/>
</dbReference>
<dbReference type="EMBL" id="AXCM01000382">
    <property type="status" value="NOT_ANNOTATED_CDS"/>
    <property type="molecule type" value="Genomic_DNA"/>
</dbReference>
<keyword evidence="4" id="KW-0539">Nucleus</keyword>
<dbReference type="Pfam" id="PF09420">
    <property type="entry name" value="Nop16"/>
    <property type="match status" value="1"/>
</dbReference>
<accession>A0A182MLY5</accession>
<dbReference type="PANTHER" id="PTHR13243:SF1">
    <property type="entry name" value="NUCLEOLAR PROTEIN 16"/>
    <property type="match status" value="1"/>
</dbReference>
<evidence type="ECO:0000313" key="5">
    <source>
        <dbReference type="EnsemblMetazoa" id="ACUA021448-PA"/>
    </source>
</evidence>
<dbReference type="AlphaFoldDB" id="A0A182MLY5"/>
<evidence type="ECO:0000313" key="6">
    <source>
        <dbReference type="Proteomes" id="UP000075883"/>
    </source>
</evidence>
<dbReference type="PANTHER" id="PTHR13243">
    <property type="entry name" value="HSPC111 PROTEIN-RELATED"/>
    <property type="match status" value="1"/>
</dbReference>
<keyword evidence="6" id="KW-1185">Reference proteome</keyword>
<evidence type="ECO:0000256" key="3">
    <source>
        <dbReference type="ARBA" id="ARBA00015522"/>
    </source>
</evidence>
<dbReference type="VEuPathDB" id="VectorBase:ACUA021448"/>
<comment type="similarity">
    <text evidence="2">Belongs to the NOP16 family.</text>
</comment>
<name>A0A182MLY5_9DIPT</name>
<proteinExistence type="inferred from homology"/>
<reference evidence="6" key="1">
    <citation type="submission" date="2013-09" db="EMBL/GenBank/DDBJ databases">
        <title>The Genome Sequence of Anopheles culicifacies species A.</title>
        <authorList>
            <consortium name="The Broad Institute Genomics Platform"/>
            <person name="Neafsey D.E."/>
            <person name="Besansky N."/>
            <person name="Howell P."/>
            <person name="Walton C."/>
            <person name="Young S.K."/>
            <person name="Zeng Q."/>
            <person name="Gargeya S."/>
            <person name="Fitzgerald M."/>
            <person name="Haas B."/>
            <person name="Abouelleil A."/>
            <person name="Allen A.W."/>
            <person name="Alvarado L."/>
            <person name="Arachchi H.M."/>
            <person name="Berlin A.M."/>
            <person name="Chapman S.B."/>
            <person name="Gainer-Dewar J."/>
            <person name="Goldberg J."/>
            <person name="Griggs A."/>
            <person name="Gujja S."/>
            <person name="Hansen M."/>
            <person name="Howarth C."/>
            <person name="Imamovic A."/>
            <person name="Ireland A."/>
            <person name="Larimer J."/>
            <person name="McCowan C."/>
            <person name="Murphy C."/>
            <person name="Pearson M."/>
            <person name="Poon T.W."/>
            <person name="Priest M."/>
            <person name="Roberts A."/>
            <person name="Saif S."/>
            <person name="Shea T."/>
            <person name="Sisk P."/>
            <person name="Sykes S."/>
            <person name="Wortman J."/>
            <person name="Nusbaum C."/>
            <person name="Birren B."/>
        </authorList>
    </citation>
    <scope>NUCLEOTIDE SEQUENCE [LARGE SCALE GENOMIC DNA]</scope>
    <source>
        <strain evidence="6">A-37</strain>
    </source>
</reference>
<dbReference type="GO" id="GO:0042273">
    <property type="term" value="P:ribosomal large subunit biogenesis"/>
    <property type="evidence" value="ECO:0007669"/>
    <property type="project" value="TreeGrafter"/>
</dbReference>
<dbReference type="GO" id="GO:0005730">
    <property type="term" value="C:nucleolus"/>
    <property type="evidence" value="ECO:0007669"/>
    <property type="project" value="UniProtKB-SubCell"/>
</dbReference>
<evidence type="ECO:0000256" key="4">
    <source>
        <dbReference type="ARBA" id="ARBA00023242"/>
    </source>
</evidence>
<dbReference type="STRING" id="139723.A0A182MLY5"/>
<reference evidence="5" key="2">
    <citation type="submission" date="2020-05" db="UniProtKB">
        <authorList>
            <consortium name="EnsemblMetazoa"/>
        </authorList>
    </citation>
    <scope>IDENTIFICATION</scope>
    <source>
        <strain evidence="5">A-37</strain>
    </source>
</reference>
<protein>
    <recommendedName>
        <fullName evidence="3">Nucleolar protein 16</fullName>
    </recommendedName>
</protein>
<dbReference type="Proteomes" id="UP000075883">
    <property type="component" value="Unassembled WGS sequence"/>
</dbReference>
<organism evidence="5 6">
    <name type="scientific">Anopheles culicifacies</name>
    <dbReference type="NCBI Taxonomy" id="139723"/>
    <lineage>
        <taxon>Eukaryota</taxon>
        <taxon>Metazoa</taxon>
        <taxon>Ecdysozoa</taxon>
        <taxon>Arthropoda</taxon>
        <taxon>Hexapoda</taxon>
        <taxon>Insecta</taxon>
        <taxon>Pterygota</taxon>
        <taxon>Neoptera</taxon>
        <taxon>Endopterygota</taxon>
        <taxon>Diptera</taxon>
        <taxon>Nematocera</taxon>
        <taxon>Culicoidea</taxon>
        <taxon>Culicidae</taxon>
        <taxon>Anophelinae</taxon>
        <taxon>Anopheles</taxon>
        <taxon>culicifacies species complex</taxon>
    </lineage>
</organism>
<sequence length="179" mass="21166">MSQKDRRNGTIKNAEIRAAYDKMKRPARNIREMGLAFDVNRAIPIPNIKSQIKDMEKTLSGQKVKSATRKSHPAPKQYVADQLEEEANEFIGTRFRIARSMVRKITALIDRYGFNYQAMAKDRTNYEQETWRQFRSKVRRFLRIPEQCTPYLEEKGWIDCDMSDSNDPRWKEYCTDDES</sequence>